<evidence type="ECO:0000313" key="2">
    <source>
        <dbReference type="EMBL" id="MBA0794115.1"/>
    </source>
</evidence>
<sequence>GSWNYKPDTKHPTILIKLLCFLLQKFLRIAPALNVSNVNVFRVVLLYEPKSWTLLPPPRNNSMPPGKDANDRK</sequence>
<feature type="non-terminal residue" evidence="2">
    <location>
        <position position="73"/>
    </location>
</feature>
<organism evidence="2 3">
    <name type="scientific">Gossypium harknessii</name>
    <dbReference type="NCBI Taxonomy" id="34285"/>
    <lineage>
        <taxon>Eukaryota</taxon>
        <taxon>Viridiplantae</taxon>
        <taxon>Streptophyta</taxon>
        <taxon>Embryophyta</taxon>
        <taxon>Tracheophyta</taxon>
        <taxon>Spermatophyta</taxon>
        <taxon>Magnoliopsida</taxon>
        <taxon>eudicotyledons</taxon>
        <taxon>Gunneridae</taxon>
        <taxon>Pentapetalae</taxon>
        <taxon>rosids</taxon>
        <taxon>malvids</taxon>
        <taxon>Malvales</taxon>
        <taxon>Malvaceae</taxon>
        <taxon>Malvoideae</taxon>
        <taxon>Gossypium</taxon>
    </lineage>
</organism>
<feature type="signal peptide" evidence="1">
    <location>
        <begin position="1"/>
        <end position="32"/>
    </location>
</feature>
<dbReference type="EMBL" id="JABFAD010000003">
    <property type="protein sequence ID" value="MBA0794115.1"/>
    <property type="molecule type" value="Genomic_DNA"/>
</dbReference>
<keyword evidence="3" id="KW-1185">Reference proteome</keyword>
<proteinExistence type="predicted"/>
<keyword evidence="1" id="KW-0732">Signal</keyword>
<dbReference type="AlphaFoldDB" id="A0A7J9GBC4"/>
<dbReference type="Proteomes" id="UP000593560">
    <property type="component" value="Unassembled WGS sequence"/>
</dbReference>
<feature type="chain" id="PRO_5029494178" evidence="1">
    <location>
        <begin position="33"/>
        <end position="73"/>
    </location>
</feature>
<protein>
    <submittedName>
        <fullName evidence="2">Uncharacterized protein</fullName>
    </submittedName>
</protein>
<evidence type="ECO:0000256" key="1">
    <source>
        <dbReference type="SAM" id="SignalP"/>
    </source>
</evidence>
<comment type="caution">
    <text evidence="2">The sequence shown here is derived from an EMBL/GenBank/DDBJ whole genome shotgun (WGS) entry which is preliminary data.</text>
</comment>
<reference evidence="2 3" key="1">
    <citation type="journal article" date="2019" name="Genome Biol. Evol.">
        <title>Insights into the evolution of the New World diploid cottons (Gossypium, subgenus Houzingenia) based on genome sequencing.</title>
        <authorList>
            <person name="Grover C.E."/>
            <person name="Arick M.A. 2nd"/>
            <person name="Thrash A."/>
            <person name="Conover J.L."/>
            <person name="Sanders W.S."/>
            <person name="Peterson D.G."/>
            <person name="Frelichowski J.E."/>
            <person name="Scheffler J.A."/>
            <person name="Scheffler B.E."/>
            <person name="Wendel J.F."/>
        </authorList>
    </citation>
    <scope>NUCLEOTIDE SEQUENCE [LARGE SCALE GENOMIC DNA]</scope>
    <source>
        <strain evidence="2">0</strain>
        <tissue evidence="2">Leaf</tissue>
    </source>
</reference>
<evidence type="ECO:0000313" key="3">
    <source>
        <dbReference type="Proteomes" id="UP000593560"/>
    </source>
</evidence>
<gene>
    <name evidence="2" type="ORF">Gohar_018473</name>
</gene>
<name>A0A7J9GBC4_9ROSI</name>
<accession>A0A7J9GBC4</accession>